<comment type="similarity">
    <text evidence="5">Belongs to the Tim17/Tim22/Tim23 family.</text>
</comment>
<dbReference type="GO" id="GO:0045039">
    <property type="term" value="P:protein insertion into mitochondrial inner membrane"/>
    <property type="evidence" value="ECO:0007669"/>
    <property type="project" value="UniProtKB-UniRule"/>
</dbReference>
<keyword evidence="5" id="KW-0496">Mitochondrion</keyword>
<keyword evidence="3 5" id="KW-1133">Transmembrane helix</keyword>
<comment type="function">
    <text evidence="5">Essential core component of the TIM22 complex, a complex that mediates the import and insertion of multi-pass transmembrane proteins into the mitochondrial inner membrane. In the TIM22 complex, it constitutes the voltage-activated and signal-gated channel. Forms a twin-pore translocase that uses the membrane potential as external driving force in 2 voltage-dependent steps.</text>
</comment>
<keyword evidence="4 5" id="KW-0472">Membrane</keyword>
<evidence type="ECO:0000256" key="3">
    <source>
        <dbReference type="ARBA" id="ARBA00022989"/>
    </source>
</evidence>
<feature type="transmembrane region" description="Helical" evidence="5">
    <location>
        <begin position="83"/>
        <end position="104"/>
    </location>
</feature>
<sequence>MAHEHDHHTAKDSKKDVEIPDLFGIDALDIHGGEPCLVQGAKMAATSFIAGSFFGGVLVYWKDVGVVQKRGRFAALQGTLKSIGSYGAFFALVGATYGTAFCALQHSRTKNDPFNTVLASCAAGGVIGARVNGTVFGSVLGCAVTGGLAAMGEFFDWTLSPNSAKLFALREQKHQRLLRTSPGVGSDAASSDSDAQ</sequence>
<keyword evidence="5" id="KW-0653">Protein transport</keyword>
<dbReference type="VEuPathDB" id="AmoebaDB:ACA1_275780"/>
<comment type="subcellular location">
    <subcellularLocation>
        <location evidence="1">Membrane</location>
        <topology evidence="1">Multi-pass membrane protein</topology>
    </subcellularLocation>
    <subcellularLocation>
        <location evidence="5">Mitochondrion inner membrane</location>
        <topology evidence="5">Multi-pass membrane protein</topology>
    </subcellularLocation>
</comment>
<keyword evidence="7" id="KW-1185">Reference proteome</keyword>
<keyword evidence="5" id="KW-0811">Translocation</keyword>
<evidence type="ECO:0000313" key="6">
    <source>
        <dbReference type="EMBL" id="ELR15404.1"/>
    </source>
</evidence>
<evidence type="ECO:0000256" key="5">
    <source>
        <dbReference type="RuleBase" id="RU367038"/>
    </source>
</evidence>
<dbReference type="PANTHER" id="PTHR14110:SF18">
    <property type="entry name" value="OUTER ENVELOPE PORE PROTEIN 16-3, CHLOROPLASTIC_MITOCHONDRIAL"/>
    <property type="match status" value="1"/>
</dbReference>
<dbReference type="SMR" id="L8GQE2"/>
<dbReference type="InterPro" id="IPR039175">
    <property type="entry name" value="TIM22"/>
</dbReference>
<dbReference type="AlphaFoldDB" id="L8GQE2"/>
<protein>
    <recommendedName>
        <fullName evidence="5">Mitochondrial import inner membrane translocase subunit TIM22</fullName>
    </recommendedName>
</protein>
<reference evidence="6 7" key="1">
    <citation type="journal article" date="2013" name="Genome Biol.">
        <title>Genome of Acanthamoeba castellanii highlights extensive lateral gene transfer and early evolution of tyrosine kinase signaling.</title>
        <authorList>
            <person name="Clarke M."/>
            <person name="Lohan A.J."/>
            <person name="Liu B."/>
            <person name="Lagkouvardos I."/>
            <person name="Roy S."/>
            <person name="Zafar N."/>
            <person name="Bertelli C."/>
            <person name="Schilde C."/>
            <person name="Kianianmomeni A."/>
            <person name="Burglin T.R."/>
            <person name="Frech C."/>
            <person name="Turcotte B."/>
            <person name="Kopec K.O."/>
            <person name="Synnott J.M."/>
            <person name="Choo C."/>
            <person name="Paponov I."/>
            <person name="Finkler A."/>
            <person name="Soon Heng Tan C."/>
            <person name="Hutchins A.P."/>
            <person name="Weinmeier T."/>
            <person name="Rattei T."/>
            <person name="Chu J.S."/>
            <person name="Gimenez G."/>
            <person name="Irimia M."/>
            <person name="Rigden D.J."/>
            <person name="Fitzpatrick D.A."/>
            <person name="Lorenzo-Morales J."/>
            <person name="Bateman A."/>
            <person name="Chiu C.H."/>
            <person name="Tang P."/>
            <person name="Hegemann P."/>
            <person name="Fromm H."/>
            <person name="Raoult D."/>
            <person name="Greub G."/>
            <person name="Miranda-Saavedra D."/>
            <person name="Chen N."/>
            <person name="Nash P."/>
            <person name="Ginger M.L."/>
            <person name="Horn M."/>
            <person name="Schaap P."/>
            <person name="Caler L."/>
            <person name="Loftus B."/>
        </authorList>
    </citation>
    <scope>NUCLEOTIDE SEQUENCE [LARGE SCALE GENOMIC DNA]</scope>
    <source>
        <strain evidence="6 7">Neff</strain>
    </source>
</reference>
<dbReference type="GO" id="GO:0042721">
    <property type="term" value="C:TIM22 mitochondrial import inner membrane insertion complex"/>
    <property type="evidence" value="ECO:0007669"/>
    <property type="project" value="UniProtKB-UniRule"/>
</dbReference>
<proteinExistence type="inferred from homology"/>
<name>L8GQE2_ACACF</name>
<keyword evidence="5" id="KW-0813">Transport</keyword>
<dbReference type="GeneID" id="14916053"/>
<dbReference type="PANTHER" id="PTHR14110">
    <property type="entry name" value="MITOCHONDRIAL IMPORT INNER MEMBRANE TRANSLOCASE SUBUNIT TIM22"/>
    <property type="match status" value="1"/>
</dbReference>
<comment type="subunit">
    <text evidence="5">Component of the TIM22 complex.</text>
</comment>
<dbReference type="GO" id="GO:0008320">
    <property type="term" value="F:protein transmembrane transporter activity"/>
    <property type="evidence" value="ECO:0007669"/>
    <property type="project" value="UniProtKB-UniRule"/>
</dbReference>
<evidence type="ECO:0000313" key="7">
    <source>
        <dbReference type="Proteomes" id="UP000011083"/>
    </source>
</evidence>
<evidence type="ECO:0000256" key="4">
    <source>
        <dbReference type="ARBA" id="ARBA00023136"/>
    </source>
</evidence>
<dbReference type="Proteomes" id="UP000011083">
    <property type="component" value="Unassembled WGS sequence"/>
</dbReference>
<dbReference type="KEGG" id="acan:ACA1_275780"/>
<accession>L8GQE2</accession>
<dbReference type="Pfam" id="PF02466">
    <property type="entry name" value="Tim17"/>
    <property type="match status" value="1"/>
</dbReference>
<dbReference type="RefSeq" id="XP_004337417.1">
    <property type="nucleotide sequence ID" value="XM_004337369.1"/>
</dbReference>
<evidence type="ECO:0000256" key="1">
    <source>
        <dbReference type="ARBA" id="ARBA00004141"/>
    </source>
</evidence>
<keyword evidence="2 5" id="KW-0812">Transmembrane</keyword>
<dbReference type="STRING" id="1257118.L8GQE2"/>
<gene>
    <name evidence="6" type="ORF">ACA1_275780</name>
</gene>
<evidence type="ECO:0000256" key="2">
    <source>
        <dbReference type="ARBA" id="ARBA00022692"/>
    </source>
</evidence>
<dbReference type="EMBL" id="KB008032">
    <property type="protein sequence ID" value="ELR15404.1"/>
    <property type="molecule type" value="Genomic_DNA"/>
</dbReference>
<organism evidence="6 7">
    <name type="scientific">Acanthamoeba castellanii (strain ATCC 30010 / Neff)</name>
    <dbReference type="NCBI Taxonomy" id="1257118"/>
    <lineage>
        <taxon>Eukaryota</taxon>
        <taxon>Amoebozoa</taxon>
        <taxon>Discosea</taxon>
        <taxon>Longamoebia</taxon>
        <taxon>Centramoebida</taxon>
        <taxon>Acanthamoebidae</taxon>
        <taxon>Acanthamoeba</taxon>
    </lineage>
</organism>
<keyword evidence="5" id="KW-0999">Mitochondrion inner membrane</keyword>
<feature type="transmembrane region" description="Helical" evidence="5">
    <location>
        <begin position="43"/>
        <end position="61"/>
    </location>
</feature>